<dbReference type="PRINTS" id="PR01988">
    <property type="entry name" value="EXPORTERBACE"/>
</dbReference>
<dbReference type="GO" id="GO:0022857">
    <property type="term" value="F:transmembrane transporter activity"/>
    <property type="evidence" value="ECO:0007669"/>
    <property type="project" value="InterPro"/>
</dbReference>
<evidence type="ECO:0000256" key="7">
    <source>
        <dbReference type="SAM" id="Phobius"/>
    </source>
</evidence>
<name>A0A1H9QQJ7_9ACTN</name>
<dbReference type="CDD" id="cd06173">
    <property type="entry name" value="MFS_MefA_like"/>
    <property type="match status" value="1"/>
</dbReference>
<keyword evidence="5 7" id="KW-1133">Transmembrane helix</keyword>
<keyword evidence="6 7" id="KW-0472">Membrane</keyword>
<keyword evidence="4 7" id="KW-0812">Transmembrane</keyword>
<dbReference type="PANTHER" id="PTHR43266">
    <property type="entry name" value="MACROLIDE-EFFLUX PROTEIN"/>
    <property type="match status" value="1"/>
</dbReference>
<evidence type="ECO:0000256" key="5">
    <source>
        <dbReference type="ARBA" id="ARBA00022989"/>
    </source>
</evidence>
<gene>
    <name evidence="8" type="ORF">SAMN05443377_10427</name>
</gene>
<reference evidence="8 9" key="1">
    <citation type="submission" date="2016-10" db="EMBL/GenBank/DDBJ databases">
        <authorList>
            <person name="de Groot N.N."/>
        </authorList>
    </citation>
    <scope>NUCLEOTIDE SEQUENCE [LARGE SCALE GENOMIC DNA]</scope>
    <source>
        <strain evidence="8 9">DSM 16859</strain>
    </source>
</reference>
<feature type="transmembrane region" description="Helical" evidence="7">
    <location>
        <begin position="307"/>
        <end position="329"/>
    </location>
</feature>
<feature type="transmembrane region" description="Helical" evidence="7">
    <location>
        <begin position="163"/>
        <end position="181"/>
    </location>
</feature>
<proteinExistence type="predicted"/>
<feature type="transmembrane region" description="Helical" evidence="7">
    <location>
        <begin position="42"/>
        <end position="63"/>
    </location>
</feature>
<protein>
    <submittedName>
        <fullName evidence="8">Major Facilitator Superfamily protein</fullName>
    </submittedName>
</protein>
<feature type="transmembrane region" description="Helical" evidence="7">
    <location>
        <begin position="341"/>
        <end position="364"/>
    </location>
</feature>
<dbReference type="EMBL" id="FOGZ01000004">
    <property type="protein sequence ID" value="SER62109.1"/>
    <property type="molecule type" value="Genomic_DNA"/>
</dbReference>
<sequence length="398" mass="42899">MRNLRGNRNFIALLTAQLVSSLGDWSTSIVIPVLLYKYTGNSATTAVLMLCRFLPALLANWIIRGLQLRFLNPVAIMRVMDLIRMLLFPIFIVATAPWHFYVLTFVTYLCSAVAKPCSLSVVKLCCESDDLASANNLLGAGQNLLMLIGPLIGGILYASRGAAFVLVLNSATFLVSFLILLRVKVAHSGPANSAEEAWGRHGLYRDVLRLARSYPQIVLFIVVDAVSGFAFGALNTLIPAGVQLRFHNSAFIYSALLSSLTGGMLIGNMVFQRWFIRFKLLRVYLVATSVALVFFLLSGLATMAALAAVFLAIVGLCNSMQDVVLATSVQAAVEDIRGLTTVFAISESLAAVSVVVSSALLAVLLQKVSVTTLTILVFALATGGCVVYCLLHRRALAT</sequence>
<evidence type="ECO:0000256" key="4">
    <source>
        <dbReference type="ARBA" id="ARBA00022692"/>
    </source>
</evidence>
<dbReference type="RefSeq" id="WP_177170037.1">
    <property type="nucleotide sequence ID" value="NZ_FOGZ01000004.1"/>
</dbReference>
<dbReference type="InterPro" id="IPR022324">
    <property type="entry name" value="Bacilysin_exporter_BacE_put"/>
</dbReference>
<evidence type="ECO:0000256" key="2">
    <source>
        <dbReference type="ARBA" id="ARBA00022448"/>
    </source>
</evidence>
<evidence type="ECO:0000256" key="1">
    <source>
        <dbReference type="ARBA" id="ARBA00004651"/>
    </source>
</evidence>
<dbReference type="SUPFAM" id="SSF103473">
    <property type="entry name" value="MFS general substrate transporter"/>
    <property type="match status" value="1"/>
</dbReference>
<dbReference type="Pfam" id="PF07690">
    <property type="entry name" value="MFS_1"/>
    <property type="match status" value="1"/>
</dbReference>
<evidence type="ECO:0000313" key="9">
    <source>
        <dbReference type="Proteomes" id="UP000198815"/>
    </source>
</evidence>
<feature type="transmembrane region" description="Helical" evidence="7">
    <location>
        <begin position="217"/>
        <end position="238"/>
    </location>
</feature>
<dbReference type="GO" id="GO:0005886">
    <property type="term" value="C:plasma membrane"/>
    <property type="evidence" value="ECO:0007669"/>
    <property type="project" value="UniProtKB-SubCell"/>
</dbReference>
<dbReference type="PANTHER" id="PTHR43266:SF2">
    <property type="entry name" value="MAJOR FACILITATOR SUPERFAMILY (MFS) PROFILE DOMAIN-CONTAINING PROTEIN"/>
    <property type="match status" value="1"/>
</dbReference>
<keyword evidence="2" id="KW-0813">Transport</keyword>
<keyword evidence="9" id="KW-1185">Reference proteome</keyword>
<dbReference type="STRING" id="64702.SAMN05443377_10427"/>
<dbReference type="AlphaFoldDB" id="A0A1H9QQJ7"/>
<dbReference type="Gene3D" id="1.20.1250.20">
    <property type="entry name" value="MFS general substrate transporter like domains"/>
    <property type="match status" value="1"/>
</dbReference>
<evidence type="ECO:0000256" key="6">
    <source>
        <dbReference type="ARBA" id="ARBA00023136"/>
    </source>
</evidence>
<feature type="transmembrane region" description="Helical" evidence="7">
    <location>
        <begin position="283"/>
        <end position="301"/>
    </location>
</feature>
<dbReference type="Proteomes" id="UP000198815">
    <property type="component" value="Unassembled WGS sequence"/>
</dbReference>
<keyword evidence="3" id="KW-1003">Cell membrane</keyword>
<organism evidence="8 9">
    <name type="scientific">Propionibacterium cyclohexanicum</name>
    <dbReference type="NCBI Taxonomy" id="64702"/>
    <lineage>
        <taxon>Bacteria</taxon>
        <taxon>Bacillati</taxon>
        <taxon>Actinomycetota</taxon>
        <taxon>Actinomycetes</taxon>
        <taxon>Propionibacteriales</taxon>
        <taxon>Propionibacteriaceae</taxon>
        <taxon>Propionibacterium</taxon>
    </lineage>
</organism>
<accession>A0A1H9QQJ7</accession>
<evidence type="ECO:0000256" key="3">
    <source>
        <dbReference type="ARBA" id="ARBA00022475"/>
    </source>
</evidence>
<feature type="transmembrane region" description="Helical" evidence="7">
    <location>
        <begin position="370"/>
        <end position="391"/>
    </location>
</feature>
<evidence type="ECO:0000313" key="8">
    <source>
        <dbReference type="EMBL" id="SER62109.1"/>
    </source>
</evidence>
<comment type="subcellular location">
    <subcellularLocation>
        <location evidence="1">Cell membrane</location>
        <topology evidence="1">Multi-pass membrane protein</topology>
    </subcellularLocation>
</comment>
<dbReference type="InterPro" id="IPR011701">
    <property type="entry name" value="MFS"/>
</dbReference>
<feature type="transmembrane region" description="Helical" evidence="7">
    <location>
        <begin position="250"/>
        <end position="271"/>
    </location>
</feature>
<dbReference type="InterPro" id="IPR036259">
    <property type="entry name" value="MFS_trans_sf"/>
</dbReference>